<comment type="caution">
    <text evidence="1">The sequence shown here is derived from an EMBL/GenBank/DDBJ whole genome shotgun (WGS) entry which is preliminary data.</text>
</comment>
<sequence length="355" mass="39346">MMTCSDRFARMLHRLAEEDSGRARELQERIERLPDDALIRLLMAPESGFRFGYRRDHVDETARFLEDALTAEEVRCGHRPPPDRICWSALGDLCFRGAADAPYLAPRIDGIVVDFESPWVFGKLPHIAGEAERISVAHRGTALDRIAAALHLLEGASTRSAIAMQGLTRVILVRSDPTRPDFYTSASTTLCLARSVLRNPFVASATPSELADGLVHEAIHCACDLVEISDGLWLPGGGDSYHVKVASPWTGRALDIHTYLQACWVWYGLWHFWARAIESEAVPTEEGLSFLARAFRGFADGTAVAQLMPHRALIAPAVLEALEIGQGALLGRMTDWEHDLSRTLENMESRLHPTT</sequence>
<reference evidence="1" key="1">
    <citation type="submission" date="2021-05" db="EMBL/GenBank/DDBJ databases">
        <title>Genome of Sphingobium sp. strain.</title>
        <authorList>
            <person name="Fan R."/>
        </authorList>
    </citation>
    <scope>NUCLEOTIDE SEQUENCE</scope>
    <source>
        <strain evidence="1">H33</strain>
    </source>
</reference>
<name>A0A9X1IS07_9SPHN</name>
<organism evidence="1 2">
    <name type="scientific">Sphingobium nicotianae</name>
    <dbReference type="NCBI Taxonomy" id="2782607"/>
    <lineage>
        <taxon>Bacteria</taxon>
        <taxon>Pseudomonadati</taxon>
        <taxon>Pseudomonadota</taxon>
        <taxon>Alphaproteobacteria</taxon>
        <taxon>Sphingomonadales</taxon>
        <taxon>Sphingomonadaceae</taxon>
        <taxon>Sphingobium</taxon>
    </lineage>
</organism>
<evidence type="ECO:0000313" key="2">
    <source>
        <dbReference type="Proteomes" id="UP001138757"/>
    </source>
</evidence>
<dbReference type="AlphaFoldDB" id="A0A9X1IS07"/>
<protein>
    <submittedName>
        <fullName evidence="1">Uncharacterized protein</fullName>
    </submittedName>
</protein>
<gene>
    <name evidence="1" type="ORF">KK488_13885</name>
</gene>
<dbReference type="Proteomes" id="UP001138757">
    <property type="component" value="Unassembled WGS sequence"/>
</dbReference>
<dbReference type="RefSeq" id="WP_214624301.1">
    <property type="nucleotide sequence ID" value="NZ_JAHGAW010000009.1"/>
</dbReference>
<proteinExistence type="predicted"/>
<accession>A0A9X1IS07</accession>
<evidence type="ECO:0000313" key="1">
    <source>
        <dbReference type="EMBL" id="MBT2188041.1"/>
    </source>
</evidence>
<dbReference type="EMBL" id="JAHGAW010000009">
    <property type="protein sequence ID" value="MBT2188041.1"/>
    <property type="molecule type" value="Genomic_DNA"/>
</dbReference>
<keyword evidence="2" id="KW-1185">Reference proteome</keyword>